<dbReference type="GO" id="GO:0003713">
    <property type="term" value="F:transcription coactivator activity"/>
    <property type="evidence" value="ECO:0007669"/>
    <property type="project" value="InterPro"/>
</dbReference>
<evidence type="ECO:0000313" key="4">
    <source>
        <dbReference type="Proteomes" id="UP000694428"/>
    </source>
</evidence>
<proteinExistence type="predicted"/>
<feature type="compositionally biased region" description="Pro residues" evidence="1">
    <location>
        <begin position="45"/>
        <end position="57"/>
    </location>
</feature>
<organism evidence="3 4">
    <name type="scientific">Pavo cristatus</name>
    <name type="common">Indian peafowl</name>
    <name type="synonym">Blue peafowl</name>
    <dbReference type="NCBI Taxonomy" id="9049"/>
    <lineage>
        <taxon>Eukaryota</taxon>
        <taxon>Metazoa</taxon>
        <taxon>Chordata</taxon>
        <taxon>Craniata</taxon>
        <taxon>Vertebrata</taxon>
        <taxon>Euteleostomi</taxon>
        <taxon>Archelosauria</taxon>
        <taxon>Archosauria</taxon>
        <taxon>Dinosauria</taxon>
        <taxon>Saurischia</taxon>
        <taxon>Theropoda</taxon>
        <taxon>Coelurosauria</taxon>
        <taxon>Aves</taxon>
        <taxon>Neognathae</taxon>
        <taxon>Galloanserae</taxon>
        <taxon>Galliformes</taxon>
        <taxon>Phasianidae</taxon>
        <taxon>Phasianinae</taxon>
        <taxon>Pavo</taxon>
    </lineage>
</organism>
<sequence>MAELYVKPGNTQRGWNDPPQFSYGLQARGAGPRRTPLSRRAPSAPQGPPAGAPPDRPPAALGAPPLGPPGPALSARGTPSPVPGEEGGAAGGEVPVEAVLAPLREALSACRLAVQKQVCDDIGRRLTALGDAWARGKLSAPVRRRMVLLVRGEGGGGATGPESCGAAAGRRRVPLRGRAGAAPLGRGRRDPSLADGGPRERGEPVAGGCQAADRRVQEPVHGRSGRGRQRSRARPGGACTTRGCGLSRAAGGTLRIRASLLPLTSLPEKENFNHCDISVVIHYMMLNKQH</sequence>
<keyword evidence="4" id="KW-1185">Reference proteome</keyword>
<dbReference type="AlphaFoldDB" id="A0A8C9ETU0"/>
<evidence type="ECO:0000313" key="3">
    <source>
        <dbReference type="Ensembl" id="ENSPSTP00000004900.1"/>
    </source>
</evidence>
<reference evidence="3" key="2">
    <citation type="submission" date="2025-09" db="UniProtKB">
        <authorList>
            <consortium name="Ensembl"/>
        </authorList>
    </citation>
    <scope>IDENTIFICATION</scope>
</reference>
<dbReference type="PANTHER" id="PTHR18834">
    <property type="entry name" value="STEROID RECEPTOR RNA ACTIVATOR 1"/>
    <property type="match status" value="1"/>
</dbReference>
<feature type="compositionally biased region" description="Low complexity" evidence="1">
    <location>
        <begin position="176"/>
        <end position="185"/>
    </location>
</feature>
<reference evidence="3" key="1">
    <citation type="submission" date="2025-08" db="UniProtKB">
        <authorList>
            <consortium name="Ensembl"/>
        </authorList>
    </citation>
    <scope>IDENTIFICATION</scope>
</reference>
<accession>A0A8C9ETU0</accession>
<feature type="compositionally biased region" description="Basic and acidic residues" evidence="1">
    <location>
        <begin position="187"/>
        <end position="203"/>
    </location>
</feature>
<dbReference type="Ensembl" id="ENSPSTT00000005154.1">
    <property type="protein sequence ID" value="ENSPSTP00000004900.1"/>
    <property type="gene ID" value="ENSPSTG00000003508.1"/>
</dbReference>
<dbReference type="Pfam" id="PF07304">
    <property type="entry name" value="SRA1"/>
    <property type="match status" value="1"/>
</dbReference>
<dbReference type="Gene3D" id="1.20.940.10">
    <property type="entry name" value="Functional domain of the splicing factor Prp18"/>
    <property type="match status" value="1"/>
</dbReference>
<dbReference type="InterPro" id="IPR040243">
    <property type="entry name" value="Steroid_recept_RNA_1"/>
</dbReference>
<feature type="region of interest" description="Disordered" evidence="1">
    <location>
        <begin position="1"/>
        <end position="90"/>
    </location>
</feature>
<dbReference type="GO" id="GO:0006357">
    <property type="term" value="P:regulation of transcription by RNA polymerase II"/>
    <property type="evidence" value="ECO:0007669"/>
    <property type="project" value="InterPro"/>
</dbReference>
<feature type="domain" description="SRA1/Sec31" evidence="2">
    <location>
        <begin position="56"/>
        <end position="151"/>
    </location>
</feature>
<protein>
    <submittedName>
        <fullName evidence="3">Steroid receptor RNA activator 1</fullName>
    </submittedName>
</protein>
<dbReference type="GO" id="GO:0005634">
    <property type="term" value="C:nucleus"/>
    <property type="evidence" value="ECO:0007669"/>
    <property type="project" value="TreeGrafter"/>
</dbReference>
<feature type="compositionally biased region" description="Basic and acidic residues" evidence="1">
    <location>
        <begin position="212"/>
        <end position="221"/>
    </location>
</feature>
<feature type="compositionally biased region" description="Basic residues" evidence="1">
    <location>
        <begin position="223"/>
        <end position="233"/>
    </location>
</feature>
<name>A0A8C9ETU0_PAVCR</name>
<dbReference type="InterPro" id="IPR009917">
    <property type="entry name" value="SRA1/Sec31"/>
</dbReference>
<dbReference type="PANTHER" id="PTHR18834:SF2">
    <property type="entry name" value="STEROID RECEPTOR RNA ACTIVATOR 1"/>
    <property type="match status" value="1"/>
</dbReference>
<dbReference type="Proteomes" id="UP000694428">
    <property type="component" value="Unplaced"/>
</dbReference>
<evidence type="ECO:0000259" key="2">
    <source>
        <dbReference type="Pfam" id="PF07304"/>
    </source>
</evidence>
<evidence type="ECO:0000256" key="1">
    <source>
        <dbReference type="SAM" id="MobiDB-lite"/>
    </source>
</evidence>
<feature type="region of interest" description="Disordered" evidence="1">
    <location>
        <begin position="154"/>
        <end position="240"/>
    </location>
</feature>